<sequence>MPFDLTGYLARIDHDPLPVSPEGLTALQIAQLRVIPFENSEPLLGRVPDLAPSAIWRKLVVEKRGGYCLELNTLLGQALEVLGYQATPILGRVRMGAASGGPRAHLAHIVTLDGTEWLVDAGFGGPGPEAPLMLGWEAPAEQGCGTYRLRPDAATGEQVLERQTPDGWFALYGFDRVPVTAPRRRSGQRGLRHMGQVAFPEPPHDASLAFRRTGEPLRSRAEAAGGHARVAEQGGPLGRSYRSLWPAG</sequence>
<dbReference type="Proteomes" id="UP000019666">
    <property type="component" value="Unassembled WGS sequence"/>
</dbReference>
<evidence type="ECO:0000256" key="1">
    <source>
        <dbReference type="ARBA" id="ARBA00006547"/>
    </source>
</evidence>
<comment type="caution">
    <text evidence="4">The sequence shown here is derived from an EMBL/GenBank/DDBJ whole genome shotgun (WGS) entry which is preliminary data.</text>
</comment>
<dbReference type="InterPro" id="IPR038765">
    <property type="entry name" value="Papain-like_cys_pep_sf"/>
</dbReference>
<evidence type="ECO:0000313" key="4">
    <source>
        <dbReference type="EMBL" id="EYD76159.1"/>
    </source>
</evidence>
<proteinExistence type="inferred from homology"/>
<dbReference type="STRING" id="442562.Rumeso_02234"/>
<dbReference type="PANTHER" id="PTHR11786">
    <property type="entry name" value="N-HYDROXYARYLAMINE O-ACETYLTRANSFERASE"/>
    <property type="match status" value="1"/>
</dbReference>
<accession>A0A017HQY1</accession>
<dbReference type="Pfam" id="PF00797">
    <property type="entry name" value="Acetyltransf_2"/>
    <property type="match status" value="1"/>
</dbReference>
<dbReference type="InterPro" id="IPR053710">
    <property type="entry name" value="Arylamine_NAT_domain_sf"/>
</dbReference>
<keyword evidence="5" id="KW-1185">Reference proteome</keyword>
<dbReference type="GO" id="GO:0016407">
    <property type="term" value="F:acetyltransferase activity"/>
    <property type="evidence" value="ECO:0007669"/>
    <property type="project" value="InterPro"/>
</dbReference>
<dbReference type="PANTHER" id="PTHR11786:SF0">
    <property type="entry name" value="ARYLAMINE N-ACETYLTRANSFERASE 4-RELATED"/>
    <property type="match status" value="1"/>
</dbReference>
<evidence type="ECO:0000256" key="3">
    <source>
        <dbReference type="SAM" id="MobiDB-lite"/>
    </source>
</evidence>
<evidence type="ECO:0000313" key="5">
    <source>
        <dbReference type="Proteomes" id="UP000019666"/>
    </source>
</evidence>
<gene>
    <name evidence="4" type="ORF">Rumeso_02234</name>
</gene>
<name>A0A017HQY1_9RHOB</name>
<dbReference type="PRINTS" id="PR01543">
    <property type="entry name" value="ANATRNSFRASE"/>
</dbReference>
<protein>
    <submittedName>
        <fullName evidence="4">N-hydroxyarylamine O-acetyltransferase</fullName>
    </submittedName>
</protein>
<dbReference type="SUPFAM" id="SSF54001">
    <property type="entry name" value="Cysteine proteinases"/>
    <property type="match status" value="1"/>
</dbReference>
<dbReference type="HOGENOM" id="CLU_1119507_0_0_5"/>
<dbReference type="EMBL" id="AOSK01000057">
    <property type="protein sequence ID" value="EYD76159.1"/>
    <property type="molecule type" value="Genomic_DNA"/>
</dbReference>
<dbReference type="AlphaFoldDB" id="A0A017HQY1"/>
<dbReference type="RefSeq" id="WP_051520992.1">
    <property type="nucleotide sequence ID" value="NZ_KK088554.1"/>
</dbReference>
<reference evidence="4 5" key="1">
    <citation type="submission" date="2013-02" db="EMBL/GenBank/DDBJ databases">
        <authorList>
            <person name="Fiebig A."/>
            <person name="Goeker M."/>
            <person name="Klenk H.-P.P."/>
        </authorList>
    </citation>
    <scope>NUCLEOTIDE SEQUENCE [LARGE SCALE GENOMIC DNA]</scope>
    <source>
        <strain evidence="4 5">DSM 19309</strain>
    </source>
</reference>
<feature type="region of interest" description="Disordered" evidence="3">
    <location>
        <begin position="218"/>
        <end position="248"/>
    </location>
</feature>
<comment type="similarity">
    <text evidence="1 2">Belongs to the arylamine N-acetyltransferase family.</text>
</comment>
<dbReference type="Gene3D" id="3.30.2140.20">
    <property type="match status" value="1"/>
</dbReference>
<organism evidence="4 5">
    <name type="scientific">Rubellimicrobium mesophilum DSM 19309</name>
    <dbReference type="NCBI Taxonomy" id="442562"/>
    <lineage>
        <taxon>Bacteria</taxon>
        <taxon>Pseudomonadati</taxon>
        <taxon>Pseudomonadota</taxon>
        <taxon>Alphaproteobacteria</taxon>
        <taxon>Rhodobacterales</taxon>
        <taxon>Roseobacteraceae</taxon>
        <taxon>Rubellimicrobium</taxon>
    </lineage>
</organism>
<dbReference type="InterPro" id="IPR001447">
    <property type="entry name" value="Arylamine_N-AcTrfase"/>
</dbReference>
<keyword evidence="4" id="KW-0808">Transferase</keyword>
<evidence type="ECO:0000256" key="2">
    <source>
        <dbReference type="RuleBase" id="RU003452"/>
    </source>
</evidence>